<dbReference type="FunFam" id="3.30.830.10:FF:000003">
    <property type="entry name" value="Insulin-degrading enzyme"/>
    <property type="match status" value="1"/>
</dbReference>
<dbReference type="AlphaFoldDB" id="A0A9W7GCP4"/>
<accession>A0A9W7GCP4</accession>
<evidence type="ECO:0000259" key="8">
    <source>
        <dbReference type="Pfam" id="PF00675"/>
    </source>
</evidence>
<dbReference type="GO" id="GO:0043171">
    <property type="term" value="P:peptide catabolic process"/>
    <property type="evidence" value="ECO:0007669"/>
    <property type="project" value="TreeGrafter"/>
</dbReference>
<proteinExistence type="inferred from homology"/>
<feature type="domain" description="Peptidase M16 C-terminal" evidence="9">
    <location>
        <begin position="190"/>
        <end position="365"/>
    </location>
</feature>
<dbReference type="InterPro" id="IPR054734">
    <property type="entry name" value="PqqF-like_C_4"/>
</dbReference>
<dbReference type="Gene3D" id="3.30.830.10">
    <property type="entry name" value="Metalloenzyme, LuxS/M16 peptidase-like"/>
    <property type="match status" value="4"/>
</dbReference>
<dbReference type="Pfam" id="PF05193">
    <property type="entry name" value="Peptidase_M16_C"/>
    <property type="match status" value="1"/>
</dbReference>
<evidence type="ECO:0000256" key="7">
    <source>
        <dbReference type="RuleBase" id="RU004447"/>
    </source>
</evidence>
<reference evidence="13" key="1">
    <citation type="journal article" date="2023" name="Commun. Biol.">
        <title>Genome analysis of Parmales, the sister group of diatoms, reveals the evolutionary specialization of diatoms from phago-mixotrophs to photoautotrophs.</title>
        <authorList>
            <person name="Ban H."/>
            <person name="Sato S."/>
            <person name="Yoshikawa S."/>
            <person name="Yamada K."/>
            <person name="Nakamura Y."/>
            <person name="Ichinomiya M."/>
            <person name="Sato N."/>
            <person name="Blanc-Mathieu R."/>
            <person name="Endo H."/>
            <person name="Kuwata A."/>
            <person name="Ogata H."/>
        </authorList>
    </citation>
    <scope>NUCLEOTIDE SEQUENCE [LARGE SCALE GENOMIC DNA]</scope>
</reference>
<dbReference type="GO" id="GO:0005739">
    <property type="term" value="C:mitochondrion"/>
    <property type="evidence" value="ECO:0007669"/>
    <property type="project" value="TreeGrafter"/>
</dbReference>
<dbReference type="PROSITE" id="PS00143">
    <property type="entry name" value="INSULINASE"/>
    <property type="match status" value="1"/>
</dbReference>
<dbReference type="FunFam" id="3.30.830.10:FF:000005">
    <property type="entry name" value="nardilysin isoform X1"/>
    <property type="match status" value="1"/>
</dbReference>
<keyword evidence="3" id="KW-0479">Metal-binding</keyword>
<name>A0A9W7GCP4_9STRA</name>
<dbReference type="EMBL" id="BRYA01000195">
    <property type="protein sequence ID" value="GMI43579.1"/>
    <property type="molecule type" value="Genomic_DNA"/>
</dbReference>
<dbReference type="GO" id="GO:0051603">
    <property type="term" value="P:proteolysis involved in protein catabolic process"/>
    <property type="evidence" value="ECO:0007669"/>
    <property type="project" value="TreeGrafter"/>
</dbReference>
<dbReference type="InterPro" id="IPR032632">
    <property type="entry name" value="Peptidase_M16_M"/>
</dbReference>
<evidence type="ECO:0000256" key="3">
    <source>
        <dbReference type="ARBA" id="ARBA00022723"/>
    </source>
</evidence>
<evidence type="ECO:0000313" key="13">
    <source>
        <dbReference type="Proteomes" id="UP001165065"/>
    </source>
</evidence>
<feature type="domain" description="Peptidase M16 N-terminal" evidence="8">
    <location>
        <begin position="28"/>
        <end position="162"/>
    </location>
</feature>
<protein>
    <recommendedName>
        <fullName evidence="14">Insulysin</fullName>
    </recommendedName>
</protein>
<evidence type="ECO:0000256" key="2">
    <source>
        <dbReference type="ARBA" id="ARBA00022670"/>
    </source>
</evidence>
<dbReference type="OrthoDB" id="952271at2759"/>
<keyword evidence="6" id="KW-0482">Metalloprotease</keyword>
<dbReference type="GO" id="GO:0005829">
    <property type="term" value="C:cytosol"/>
    <property type="evidence" value="ECO:0007669"/>
    <property type="project" value="TreeGrafter"/>
</dbReference>
<dbReference type="FunFam" id="3.30.830.10:FF:000004">
    <property type="entry name" value="Putative insulin-degrading enzyme"/>
    <property type="match status" value="1"/>
</dbReference>
<gene>
    <name evidence="12" type="ORF">TrCOL_g7365</name>
</gene>
<evidence type="ECO:0000256" key="5">
    <source>
        <dbReference type="ARBA" id="ARBA00022833"/>
    </source>
</evidence>
<dbReference type="InterPro" id="IPR011765">
    <property type="entry name" value="Pept_M16_N"/>
</dbReference>
<dbReference type="InterPro" id="IPR050626">
    <property type="entry name" value="Peptidase_M16"/>
</dbReference>
<comment type="caution">
    <text evidence="12">The sequence shown here is derived from an EMBL/GenBank/DDBJ whole genome shotgun (WGS) entry which is preliminary data.</text>
</comment>
<keyword evidence="4" id="KW-0378">Hydrolase</keyword>
<evidence type="ECO:0000256" key="6">
    <source>
        <dbReference type="ARBA" id="ARBA00023049"/>
    </source>
</evidence>
<dbReference type="Pfam" id="PF22456">
    <property type="entry name" value="PqqF-like_C_4"/>
    <property type="match status" value="1"/>
</dbReference>
<dbReference type="SUPFAM" id="SSF63411">
    <property type="entry name" value="LuxS/MPP-like metallohydrolase"/>
    <property type="match status" value="4"/>
</dbReference>
<dbReference type="PANTHER" id="PTHR43690">
    <property type="entry name" value="NARDILYSIN"/>
    <property type="match status" value="1"/>
</dbReference>
<evidence type="ECO:0000259" key="11">
    <source>
        <dbReference type="Pfam" id="PF22456"/>
    </source>
</evidence>
<dbReference type="GO" id="GO:0004222">
    <property type="term" value="F:metalloendopeptidase activity"/>
    <property type="evidence" value="ECO:0007669"/>
    <property type="project" value="InterPro"/>
</dbReference>
<evidence type="ECO:0000259" key="9">
    <source>
        <dbReference type="Pfam" id="PF05193"/>
    </source>
</evidence>
<feature type="domain" description="Peptidase M16 middle/third" evidence="10">
    <location>
        <begin position="374"/>
        <end position="659"/>
    </location>
</feature>
<dbReference type="Pfam" id="PF16187">
    <property type="entry name" value="Peptidase_M16_M"/>
    <property type="match status" value="1"/>
</dbReference>
<feature type="domain" description="Coenzyme PQQ synthesis protein F-like C-terminal lobe" evidence="11">
    <location>
        <begin position="764"/>
        <end position="862"/>
    </location>
</feature>
<keyword evidence="13" id="KW-1185">Reference proteome</keyword>
<evidence type="ECO:0000256" key="4">
    <source>
        <dbReference type="ARBA" id="ARBA00022801"/>
    </source>
</evidence>
<dbReference type="InterPro" id="IPR001431">
    <property type="entry name" value="Pept_M16_Zn_BS"/>
</dbReference>
<organism evidence="12 13">
    <name type="scientific">Triparma columacea</name>
    <dbReference type="NCBI Taxonomy" id="722753"/>
    <lineage>
        <taxon>Eukaryota</taxon>
        <taxon>Sar</taxon>
        <taxon>Stramenopiles</taxon>
        <taxon>Ochrophyta</taxon>
        <taxon>Bolidophyceae</taxon>
        <taxon>Parmales</taxon>
        <taxon>Triparmaceae</taxon>
        <taxon>Triparma</taxon>
    </lineage>
</organism>
<dbReference type="Proteomes" id="UP001165065">
    <property type="component" value="Unassembled WGS sequence"/>
</dbReference>
<dbReference type="GO" id="GO:0046872">
    <property type="term" value="F:metal ion binding"/>
    <property type="evidence" value="ECO:0007669"/>
    <property type="project" value="UniProtKB-KW"/>
</dbReference>
<dbReference type="InterPro" id="IPR011249">
    <property type="entry name" value="Metalloenz_LuxS/M16"/>
</dbReference>
<evidence type="ECO:0008006" key="14">
    <source>
        <dbReference type="Google" id="ProtNLM"/>
    </source>
</evidence>
<dbReference type="PANTHER" id="PTHR43690:SF18">
    <property type="entry name" value="INSULIN-DEGRADING ENZYME-RELATED"/>
    <property type="match status" value="1"/>
</dbReference>
<comment type="similarity">
    <text evidence="1 7">Belongs to the peptidase M16 family.</text>
</comment>
<dbReference type="InterPro" id="IPR007863">
    <property type="entry name" value="Peptidase_M16_C"/>
</dbReference>
<sequence>MSVVCCPAKSHSDDREYRVVELENRLQVLLVCDPTTDKSAASLDVRVGHLSDPDKFPGLAHFLEHMLFMGTEKYPDENEYNTFLSSHGGGSNAYTDTEDTNYYFDVLADHFEGAIDRFAQFFVAPLFTPSATERELKAVDSENSKNKQNDFWRSFQLMKSLAREDHPFHKFGTGNSDTIKDCEETRESVRDALLKFHKAFYSADVMKLVMVGKESLDELQGFATKYFSDIPNKDVGNPEFPGGPYPQSHLGKMLEVVPIKENRSLDLHFPLPPTRQHYSKKPANYISHLIGHESAGSIISYLKKKNWANDLWGGQARSCSDWASFQVGCDLTEEGMEHVEEITEVIFAYINMLRSEGPQEWIYNENLEVASNNFRFLSKSKPQGYACSLAERMQNYEPVDVLSGPYLTKEYDPDLVKDIMGYLRPENMILSVTGKKFKGKTELVEKWYGTEYNDSKLDESLLKRWAEIEFPRTELHLPEKNDLVATDFELRSPPPNHDSSQPKLIVNDDLARLWFKVDDKFGMPKLNVMCTLVTPFAYSSVENLCLTKLYVACLNELINEFSYMAAMAGLNSSISNTRDGIEVSVSGFNHKLHLLMDKIIATIAGFGETITESLFERMKEKNVKSLKNFFFNQSYHHAGKTSDLILGPTAYPYEERVEAMEEVTLEDLLTFSKGVLSRSFCEMLVHGNATAEEATKFLDVVKDNLKYRKLLSSSFPEDRVAMLEEGKDYVHRFREYNEDEANSCVQCVFQVSEDSLESTALVNVLAHLLCEPAFDILRTKETLGYIVYSAKKLNAHIVGLQFIIQGDANPPDYLDERVEAFLETFRAKIVSMDASEFAKNKQSVIEKFLEKDKNLNEESGRYYAYISRQTYTFLRAKQLADRISSSVGKDEVLDFFDDVMRKGGKGRRKLTTMVYGKGQAMPEQEEGGREVIGEEARGTWKRECRLWGGVGKVDFRGFM</sequence>
<evidence type="ECO:0000313" key="12">
    <source>
        <dbReference type="EMBL" id="GMI43579.1"/>
    </source>
</evidence>
<dbReference type="Pfam" id="PF00675">
    <property type="entry name" value="Peptidase_M16"/>
    <property type="match status" value="1"/>
</dbReference>
<evidence type="ECO:0000259" key="10">
    <source>
        <dbReference type="Pfam" id="PF16187"/>
    </source>
</evidence>
<keyword evidence="2" id="KW-0645">Protease</keyword>
<keyword evidence="5" id="KW-0862">Zinc</keyword>
<evidence type="ECO:0000256" key="1">
    <source>
        <dbReference type="ARBA" id="ARBA00007261"/>
    </source>
</evidence>